<evidence type="ECO:0000256" key="1">
    <source>
        <dbReference type="SAM" id="Coils"/>
    </source>
</evidence>
<dbReference type="InterPro" id="IPR032640">
    <property type="entry name" value="AMPK1_CBM"/>
</dbReference>
<feature type="coiled-coil region" evidence="1">
    <location>
        <begin position="325"/>
        <end position="359"/>
    </location>
</feature>
<dbReference type="GO" id="GO:0009507">
    <property type="term" value="C:chloroplast"/>
    <property type="evidence" value="ECO:0007669"/>
    <property type="project" value="UniProtKB-ARBA"/>
</dbReference>
<dbReference type="InterPro" id="IPR014756">
    <property type="entry name" value="Ig_E-set"/>
</dbReference>
<evidence type="ECO:0000313" key="4">
    <source>
        <dbReference type="EMBL" id="KAG9441897.1"/>
    </source>
</evidence>
<dbReference type="Pfam" id="PF16561">
    <property type="entry name" value="AMPK1_CBM"/>
    <property type="match status" value="1"/>
</dbReference>
<evidence type="ECO:0000259" key="3">
    <source>
        <dbReference type="Pfam" id="PF16561"/>
    </source>
</evidence>
<dbReference type="SUPFAM" id="SSF81296">
    <property type="entry name" value="E set domains"/>
    <property type="match status" value="1"/>
</dbReference>
<keyword evidence="5" id="KW-1185">Reference proteome</keyword>
<dbReference type="PANTHER" id="PTHR47434:SF2">
    <property type="entry name" value="PROTEIN PTST HOMOLOG 3, CHLOROPLASTIC"/>
    <property type="match status" value="1"/>
</dbReference>
<proteinExistence type="predicted"/>
<comment type="caution">
    <text evidence="4">The sequence shown here is derived from an EMBL/GenBank/DDBJ whole genome shotgun (WGS) entry which is preliminary data.</text>
</comment>
<name>A0AAV7E3C3_ARIFI</name>
<evidence type="ECO:0000256" key="2">
    <source>
        <dbReference type="SAM" id="MobiDB-lite"/>
    </source>
</evidence>
<dbReference type="EMBL" id="JAINDJ010000007">
    <property type="protein sequence ID" value="KAG9441897.1"/>
    <property type="molecule type" value="Genomic_DNA"/>
</dbReference>
<dbReference type="PANTHER" id="PTHR47434">
    <property type="entry name" value="PROTEIN PTST HOMOLOG 3, CHLOROPLASTIC"/>
    <property type="match status" value="1"/>
</dbReference>
<dbReference type="Gene3D" id="2.60.40.10">
    <property type="entry name" value="Immunoglobulins"/>
    <property type="match status" value="1"/>
</dbReference>
<feature type="domain" description="AMP-activated protein kinase glycogen-binding" evidence="3">
    <location>
        <begin position="391"/>
        <end position="459"/>
    </location>
</feature>
<gene>
    <name evidence="4" type="ORF">H6P81_017751</name>
</gene>
<sequence>MATPHSLNFCVVPPKTFSYLGAPFCSCRKLIVSCSARKSSANGKVKPSRRTKSNEELCRDLLEFMSAVGLPKQSVPSIKELCQHGRKDLAYLVRRRGYKLMQALLLSALNDCTEVGNSERPPSETMESANTEESLAKQDIEISLGNESSEGVDHGEEFVEGVSSSFETTLKGCHSKQNPSLHMNLNLHLPKREDPPINPSLHEKAANFIQSGVLDTFEGTLSVGNNHSMRPLDLGFSVSSLNDDEGWRCAERKVEIDHQNSGLQDESSLLDMEIKPKLNKGCITSSEVTVDNNPNRNLSLGDCKYVDYDKELAVEADENDNLVEIDHLKEMLHQKELELFQLKKQIEKEKLKLASLQTKGKAEIVDAERIIAAKDAELLAAEESLCGLKEVPIEYQGVGEIVEVAGSFNGWHDRVKLDRQLSPETVQPTASRKPFLWSTVLWLYPGIYEIKFIVDGHWISTIDIIASHFGCCALPRLSKMLLWPHICVDSDWMPARMLITDYKMLLMLTE</sequence>
<evidence type="ECO:0000313" key="5">
    <source>
        <dbReference type="Proteomes" id="UP000825729"/>
    </source>
</evidence>
<accession>A0AAV7E3C3</accession>
<dbReference type="AlphaFoldDB" id="A0AAV7E3C3"/>
<dbReference type="CDD" id="cd02859">
    <property type="entry name" value="E_set_AMPKbeta_like_N"/>
    <property type="match status" value="1"/>
</dbReference>
<protein>
    <recommendedName>
        <fullName evidence="3">AMP-activated protein kinase glycogen-binding domain-containing protein</fullName>
    </recommendedName>
</protein>
<dbReference type="InterPro" id="IPR013783">
    <property type="entry name" value="Ig-like_fold"/>
</dbReference>
<keyword evidence="1" id="KW-0175">Coiled coil</keyword>
<feature type="region of interest" description="Disordered" evidence="2">
    <location>
        <begin position="115"/>
        <end position="134"/>
    </location>
</feature>
<dbReference type="Proteomes" id="UP000825729">
    <property type="component" value="Unassembled WGS sequence"/>
</dbReference>
<organism evidence="4 5">
    <name type="scientific">Aristolochia fimbriata</name>
    <name type="common">White veined hardy Dutchman's pipe vine</name>
    <dbReference type="NCBI Taxonomy" id="158543"/>
    <lineage>
        <taxon>Eukaryota</taxon>
        <taxon>Viridiplantae</taxon>
        <taxon>Streptophyta</taxon>
        <taxon>Embryophyta</taxon>
        <taxon>Tracheophyta</taxon>
        <taxon>Spermatophyta</taxon>
        <taxon>Magnoliopsida</taxon>
        <taxon>Magnoliidae</taxon>
        <taxon>Piperales</taxon>
        <taxon>Aristolochiaceae</taxon>
        <taxon>Aristolochia</taxon>
    </lineage>
</organism>
<reference evidence="4 5" key="1">
    <citation type="submission" date="2021-07" db="EMBL/GenBank/DDBJ databases">
        <title>The Aristolochia fimbriata genome: insights into angiosperm evolution, floral development and chemical biosynthesis.</title>
        <authorList>
            <person name="Jiao Y."/>
        </authorList>
    </citation>
    <scope>NUCLEOTIDE SEQUENCE [LARGE SCALE GENOMIC DNA]</scope>
    <source>
        <strain evidence="4">IBCAS-2021</strain>
        <tissue evidence="4">Leaf</tissue>
    </source>
</reference>